<protein>
    <submittedName>
        <fullName evidence="1">DUF424 family protein</fullName>
    </submittedName>
</protein>
<accession>A0A7C4BB89</accession>
<name>A0A7C4BB89_9CREN</name>
<dbReference type="AlphaFoldDB" id="A0A7C4BB89"/>
<dbReference type="Pfam" id="PF04242">
    <property type="entry name" value="DUF424"/>
    <property type="match status" value="1"/>
</dbReference>
<organism evidence="1">
    <name type="scientific">Ignisphaera aggregans</name>
    <dbReference type="NCBI Taxonomy" id="334771"/>
    <lineage>
        <taxon>Archaea</taxon>
        <taxon>Thermoproteota</taxon>
        <taxon>Thermoprotei</taxon>
        <taxon>Desulfurococcales</taxon>
        <taxon>Desulfurococcaceae</taxon>
        <taxon>Ignisphaera</taxon>
    </lineage>
</organism>
<reference evidence="1" key="1">
    <citation type="journal article" date="2020" name="mSystems">
        <title>Genome- and Community-Level Interaction Insights into Carbon Utilization and Element Cycling Functions of Hydrothermarchaeota in Hydrothermal Sediment.</title>
        <authorList>
            <person name="Zhou Z."/>
            <person name="Liu Y."/>
            <person name="Xu W."/>
            <person name="Pan J."/>
            <person name="Luo Z.H."/>
            <person name="Li M."/>
        </authorList>
    </citation>
    <scope>NUCLEOTIDE SEQUENCE [LARGE SCALE GENOMIC DNA]</scope>
    <source>
        <strain evidence="1">SpSt-732</strain>
    </source>
</reference>
<dbReference type="Gene3D" id="3.30.1860.10">
    <property type="entry name" value="uncharacterized conserved protein from methanopyrus kandleri domain like"/>
    <property type="match status" value="1"/>
</dbReference>
<evidence type="ECO:0000313" key="1">
    <source>
        <dbReference type="EMBL" id="HGI87074.1"/>
    </source>
</evidence>
<proteinExistence type="predicted"/>
<dbReference type="EMBL" id="DTFF01000013">
    <property type="protein sequence ID" value="HGI87074.1"/>
    <property type="molecule type" value="Genomic_DNA"/>
</dbReference>
<sequence length="103" mass="11538">MSMYLLRVHNINGKKILAVCDEEIFGHVYREGDIVLDISPSFYGGKRVSVEEVVNALDDADIAVISGRRIVSELEKRGFASKEFALSVQGQLHIQIVKEVFET</sequence>
<gene>
    <name evidence="1" type="ORF">ENV14_01550</name>
</gene>
<comment type="caution">
    <text evidence="1">The sequence shown here is derived from an EMBL/GenBank/DDBJ whole genome shotgun (WGS) entry which is preliminary data.</text>
</comment>
<dbReference type="InterPro" id="IPR007355">
    <property type="entry name" value="DUF424"/>
</dbReference>